<dbReference type="PANTHER" id="PTHR47234">
    <property type="match status" value="1"/>
</dbReference>
<dbReference type="InterPro" id="IPR037066">
    <property type="entry name" value="Plug_dom_sf"/>
</dbReference>
<dbReference type="PROSITE" id="PS52016">
    <property type="entry name" value="TONB_DEPENDENT_REC_3"/>
    <property type="match status" value="1"/>
</dbReference>
<evidence type="ECO:0000259" key="12">
    <source>
        <dbReference type="Pfam" id="PF07715"/>
    </source>
</evidence>
<dbReference type="AlphaFoldDB" id="A0A841HVQ5"/>
<dbReference type="Pfam" id="PF07715">
    <property type="entry name" value="Plug"/>
    <property type="match status" value="1"/>
</dbReference>
<dbReference type="InterPro" id="IPR000531">
    <property type="entry name" value="Beta-barrel_TonB"/>
</dbReference>
<keyword evidence="6 8" id="KW-0472">Membrane</keyword>
<evidence type="ECO:0000256" key="5">
    <source>
        <dbReference type="ARBA" id="ARBA00023077"/>
    </source>
</evidence>
<dbReference type="RefSeq" id="WP_184335724.1">
    <property type="nucleotide sequence ID" value="NZ_JACHHZ010000007.1"/>
</dbReference>
<evidence type="ECO:0000256" key="1">
    <source>
        <dbReference type="ARBA" id="ARBA00004571"/>
    </source>
</evidence>
<evidence type="ECO:0000256" key="10">
    <source>
        <dbReference type="SAM" id="SignalP"/>
    </source>
</evidence>
<keyword evidence="7 8" id="KW-0998">Cell outer membrane</keyword>
<evidence type="ECO:0000259" key="11">
    <source>
        <dbReference type="Pfam" id="PF00593"/>
    </source>
</evidence>
<evidence type="ECO:0000256" key="3">
    <source>
        <dbReference type="ARBA" id="ARBA00022452"/>
    </source>
</evidence>
<dbReference type="EMBL" id="JACHHZ010000007">
    <property type="protein sequence ID" value="MBB6096339.1"/>
    <property type="molecule type" value="Genomic_DNA"/>
</dbReference>
<keyword evidence="13" id="KW-0675">Receptor</keyword>
<keyword evidence="4 8" id="KW-0812">Transmembrane</keyword>
<evidence type="ECO:0000313" key="13">
    <source>
        <dbReference type="EMBL" id="MBB6096339.1"/>
    </source>
</evidence>
<dbReference type="GO" id="GO:0009279">
    <property type="term" value="C:cell outer membrane"/>
    <property type="evidence" value="ECO:0007669"/>
    <property type="project" value="UniProtKB-SubCell"/>
</dbReference>
<evidence type="ECO:0000256" key="8">
    <source>
        <dbReference type="PROSITE-ProRule" id="PRU01360"/>
    </source>
</evidence>
<comment type="subcellular location">
    <subcellularLocation>
        <location evidence="1 8">Cell outer membrane</location>
        <topology evidence="1 8">Multi-pass membrane protein</topology>
    </subcellularLocation>
</comment>
<evidence type="ECO:0000256" key="7">
    <source>
        <dbReference type="ARBA" id="ARBA00023237"/>
    </source>
</evidence>
<keyword evidence="10" id="KW-0732">Signal</keyword>
<feature type="domain" description="TonB-dependent receptor-like beta-barrel" evidence="11">
    <location>
        <begin position="521"/>
        <end position="1030"/>
    </location>
</feature>
<dbReference type="Proteomes" id="UP000588068">
    <property type="component" value="Unassembled WGS sequence"/>
</dbReference>
<proteinExistence type="inferred from homology"/>
<dbReference type="Gene3D" id="2.170.130.10">
    <property type="entry name" value="TonB-dependent receptor, plug domain"/>
    <property type="match status" value="1"/>
</dbReference>
<dbReference type="InterPro" id="IPR039426">
    <property type="entry name" value="TonB-dep_rcpt-like"/>
</dbReference>
<keyword evidence="14" id="KW-1185">Reference proteome</keyword>
<comment type="similarity">
    <text evidence="8 9">Belongs to the TonB-dependent receptor family.</text>
</comment>
<dbReference type="SUPFAM" id="SSF56935">
    <property type="entry name" value="Porins"/>
    <property type="match status" value="1"/>
</dbReference>
<keyword evidence="2 8" id="KW-0813">Transport</keyword>
<keyword evidence="5 9" id="KW-0798">TonB box</keyword>
<dbReference type="Gene3D" id="2.40.170.20">
    <property type="entry name" value="TonB-dependent receptor, beta-barrel domain"/>
    <property type="match status" value="1"/>
</dbReference>
<organism evidence="13 14">
    <name type="scientific">Povalibacter uvarum</name>
    <dbReference type="NCBI Taxonomy" id="732238"/>
    <lineage>
        <taxon>Bacteria</taxon>
        <taxon>Pseudomonadati</taxon>
        <taxon>Pseudomonadota</taxon>
        <taxon>Gammaproteobacteria</taxon>
        <taxon>Steroidobacterales</taxon>
        <taxon>Steroidobacteraceae</taxon>
        <taxon>Povalibacter</taxon>
    </lineage>
</organism>
<sequence>MRIAIATAVAACLMASMASAEDAKLYNLNISRQPLDAALQELARQTGLQVGRFSDAGQDEILVGPLSGDYAADKALEVLLSPSGFTWRALNDRAYIVLTPSDLQPAPAGERGRETVTLDRVSTTQMRPIRLAQLDTSAAPPSGAVTVPQRAAAAASADAEEAPVAEVIVTGSRIRTTNLVSSSPVTTVNQESLKQTGTQSVEAYLNTLPQLVAGNTKSSNVFGDADATSTLNLRGLGAKRSLVLVNGKRFIASGPGGTVDVNNIPASIVDRVEIVTGGGSAVYGSDAMAGVVNFILKDKFDGMEVEGQYGISGEGDASVWSASTTIGGTGERSSGWLHISHEERDLLRGNQRELSRYALTDNGTTFVRTGSASRRGGTLLAIPTPNGTGGFTNRDYALDDLVPRPYVAAQDAFFDATGDYAIQTPLERTNVYGRATFDATDNATVYLETTYNRVFSAAALSPSAPNVRQTYNAPAMPVNASWISPEIRALLNARPNPNAPFAVRFLVPDSFPKREISFTRDIFRGIGGLKGEWDSGWAWDVSYSYSHLNTTEVQKGDVSRRMIVEASTPDPNDPTRCANGNPACSLITSLTDWTPEQVAYLRSDNVSTISGTEEIAAAQITGDLFTLPAGAVSTAFGTEYRQVSSQDNPAPIVRDFISAGFGERSATSGSFDVWEAYGEAIVPLIADKPFMDYVGLEVAARYSDYSLAGGVNTYKAGGEWRFNPTWRLRGVYQRAVRAPNINELFGGATQTFPQTIEPCSASANPTGAVRDLCIAQGIPADQIGVYQQNGAAISGLLVSNPDLEPEESDTVTLGVVYTPEALPRLNVTLDYYDIKISNAIERLAGGAIGTLNACFASLDINSQYCQTIRRSPSNYEIADFRVPLANVGALRTSGIDLASQYAWDFDFGFGGAGSRLHVSALATWVEQNTFQANPDAPVIDRVGTVGGDTAAIPEWRANTDVTWVTGDMRFTWSTQYLSSVKDRKYANALAAGSANPTAGITNPEVPAYWYHNFNVAYDLGKYSVYGGVRNAFDKQAPLLSSPIEGNTDQNTYDVIGRYFYLGASVEF</sequence>
<comment type="caution">
    <text evidence="13">The sequence shown here is derived from an EMBL/GenBank/DDBJ whole genome shotgun (WGS) entry which is preliminary data.</text>
</comment>
<feature type="domain" description="TonB-dependent receptor plug" evidence="12">
    <location>
        <begin position="182"/>
        <end position="291"/>
    </location>
</feature>
<protein>
    <submittedName>
        <fullName evidence="13">Outer membrane receptor protein involved in Fe transport</fullName>
    </submittedName>
</protein>
<name>A0A841HVQ5_9GAMM</name>
<accession>A0A841HVQ5</accession>
<evidence type="ECO:0000256" key="2">
    <source>
        <dbReference type="ARBA" id="ARBA00022448"/>
    </source>
</evidence>
<reference evidence="13 14" key="1">
    <citation type="submission" date="2020-08" db="EMBL/GenBank/DDBJ databases">
        <title>Genomic Encyclopedia of Type Strains, Phase IV (KMG-IV): sequencing the most valuable type-strain genomes for metagenomic binning, comparative biology and taxonomic classification.</title>
        <authorList>
            <person name="Goeker M."/>
        </authorList>
    </citation>
    <scope>NUCLEOTIDE SEQUENCE [LARGE SCALE GENOMIC DNA]</scope>
    <source>
        <strain evidence="13 14">DSM 26723</strain>
    </source>
</reference>
<keyword evidence="3 8" id="KW-1134">Transmembrane beta strand</keyword>
<dbReference type="PANTHER" id="PTHR47234:SF2">
    <property type="entry name" value="TONB-DEPENDENT RECEPTOR"/>
    <property type="match status" value="1"/>
</dbReference>
<feature type="chain" id="PRO_5032716444" evidence="10">
    <location>
        <begin position="21"/>
        <end position="1067"/>
    </location>
</feature>
<feature type="signal peptide" evidence="10">
    <location>
        <begin position="1"/>
        <end position="20"/>
    </location>
</feature>
<dbReference type="Pfam" id="PF00593">
    <property type="entry name" value="TonB_dep_Rec_b-barrel"/>
    <property type="match status" value="1"/>
</dbReference>
<evidence type="ECO:0000313" key="14">
    <source>
        <dbReference type="Proteomes" id="UP000588068"/>
    </source>
</evidence>
<evidence type="ECO:0000256" key="6">
    <source>
        <dbReference type="ARBA" id="ARBA00023136"/>
    </source>
</evidence>
<evidence type="ECO:0000256" key="4">
    <source>
        <dbReference type="ARBA" id="ARBA00022692"/>
    </source>
</evidence>
<evidence type="ECO:0000256" key="9">
    <source>
        <dbReference type="RuleBase" id="RU003357"/>
    </source>
</evidence>
<dbReference type="Gene3D" id="3.55.50.30">
    <property type="match status" value="1"/>
</dbReference>
<dbReference type="InterPro" id="IPR036942">
    <property type="entry name" value="Beta-barrel_TonB_sf"/>
</dbReference>
<gene>
    <name evidence="13" type="ORF">HNQ60_005261</name>
</gene>
<dbReference type="InterPro" id="IPR012910">
    <property type="entry name" value="Plug_dom"/>
</dbReference>